<dbReference type="PANTHER" id="PTHR24321:SF8">
    <property type="entry name" value="ESTRADIOL 17-BETA-DEHYDROGENASE 8-RELATED"/>
    <property type="match status" value="1"/>
</dbReference>
<name>A0A318HIN6_9MYCO</name>
<evidence type="ECO:0000313" key="5">
    <source>
        <dbReference type="EMBL" id="PXX00786.1"/>
    </source>
</evidence>
<proteinExistence type="inferred from homology"/>
<dbReference type="InterPro" id="IPR020904">
    <property type="entry name" value="Sc_DH/Rdtase_CS"/>
</dbReference>
<dbReference type="SUPFAM" id="SSF51735">
    <property type="entry name" value="NAD(P)-binding Rossmann-fold domains"/>
    <property type="match status" value="1"/>
</dbReference>
<organism evidence="5 6">
    <name type="scientific">Mycolicibacterium moriokaense</name>
    <dbReference type="NCBI Taxonomy" id="39691"/>
    <lineage>
        <taxon>Bacteria</taxon>
        <taxon>Bacillati</taxon>
        <taxon>Actinomycetota</taxon>
        <taxon>Actinomycetes</taxon>
        <taxon>Mycobacteriales</taxon>
        <taxon>Mycobacteriaceae</taxon>
        <taxon>Mycolicibacterium</taxon>
    </lineage>
</organism>
<reference evidence="5 6" key="2">
    <citation type="submission" date="2018-06" db="EMBL/GenBank/DDBJ databases">
        <title>Sequencing of bacterial isolates from soil warming experiment in Harvard Forest, Massachusetts, USA.</title>
        <authorList>
            <person name="Deangelis K.PhD."/>
        </authorList>
    </citation>
    <scope>NUCLEOTIDE SEQUENCE [LARGE SCALE GENOMIC DNA]</scope>
    <source>
        <strain evidence="5 6">GAS496</strain>
    </source>
</reference>
<evidence type="ECO:0000256" key="1">
    <source>
        <dbReference type="ARBA" id="ARBA00006484"/>
    </source>
</evidence>
<reference evidence="6" key="1">
    <citation type="submission" date="2018-05" db="EMBL/GenBank/DDBJ databases">
        <authorList>
            <person name="Deangelis K."/>
            <person name="Huntemann M."/>
            <person name="Clum A."/>
            <person name="Pillay M."/>
            <person name="Palaniappan K."/>
            <person name="Varghese N."/>
            <person name="Mikhailova N."/>
            <person name="Stamatis D."/>
            <person name="Reddy T."/>
            <person name="Daum C."/>
            <person name="Shapiro N."/>
            <person name="Ivanova N."/>
            <person name="Kyrpides N."/>
            <person name="Woyke T."/>
        </authorList>
    </citation>
    <scope>NUCLEOTIDE SEQUENCE [LARGE SCALE GENOMIC DNA]</scope>
    <source>
        <strain evidence="6">GAS496</strain>
    </source>
</reference>
<dbReference type="PROSITE" id="PS00061">
    <property type="entry name" value="ADH_SHORT"/>
    <property type="match status" value="1"/>
</dbReference>
<evidence type="ECO:0000313" key="6">
    <source>
        <dbReference type="Proteomes" id="UP000247781"/>
    </source>
</evidence>
<dbReference type="PRINTS" id="PR00080">
    <property type="entry name" value="SDRFAMILY"/>
</dbReference>
<dbReference type="InterPro" id="IPR036291">
    <property type="entry name" value="NAD(P)-bd_dom_sf"/>
</dbReference>
<evidence type="ECO:0000259" key="4">
    <source>
        <dbReference type="SMART" id="SM00822"/>
    </source>
</evidence>
<dbReference type="EMBL" id="QJJU01000033">
    <property type="protein sequence ID" value="PXX00786.1"/>
    <property type="molecule type" value="Genomic_DNA"/>
</dbReference>
<dbReference type="NCBIfam" id="NF005559">
    <property type="entry name" value="PRK07231.1"/>
    <property type="match status" value="1"/>
</dbReference>
<comment type="similarity">
    <text evidence="1">Belongs to the short-chain dehydrogenases/reductases (SDR) family.</text>
</comment>
<keyword evidence="6" id="KW-1185">Reference proteome</keyword>
<dbReference type="RefSeq" id="WP_110319731.1">
    <property type="nucleotide sequence ID" value="NZ_QJJU01000033.1"/>
</dbReference>
<comment type="caution">
    <text evidence="5">The sequence shown here is derived from an EMBL/GenBank/DDBJ whole genome shotgun (WGS) entry which is preliminary data.</text>
</comment>
<feature type="domain" description="Ketoreductase" evidence="4">
    <location>
        <begin position="7"/>
        <end position="193"/>
    </location>
</feature>
<dbReference type="Proteomes" id="UP000247781">
    <property type="component" value="Unassembled WGS sequence"/>
</dbReference>
<keyword evidence="3" id="KW-0520">NAD</keyword>
<evidence type="ECO:0000256" key="2">
    <source>
        <dbReference type="ARBA" id="ARBA00023002"/>
    </source>
</evidence>
<gene>
    <name evidence="5" type="ORF">C8E89_13347</name>
</gene>
<keyword evidence="2" id="KW-0560">Oxidoreductase</keyword>
<dbReference type="CDD" id="cd05233">
    <property type="entry name" value="SDR_c"/>
    <property type="match status" value="1"/>
</dbReference>
<dbReference type="Pfam" id="PF13561">
    <property type="entry name" value="adh_short_C2"/>
    <property type="match status" value="1"/>
</dbReference>
<dbReference type="AlphaFoldDB" id="A0A318HIN6"/>
<protein>
    <submittedName>
        <fullName evidence="5">3alpha(Or 20beta)-hydroxysteroid dehydrogenase</fullName>
    </submittedName>
</protein>
<dbReference type="GO" id="GO:0016491">
    <property type="term" value="F:oxidoreductase activity"/>
    <property type="evidence" value="ECO:0007669"/>
    <property type="project" value="UniProtKB-KW"/>
</dbReference>
<sequence>MSRLAGKVAIVTGAARGIGAAVAERFVLEGARVVALDKRAELCAAVADRLNTARPDSTLALALDVTDETGWLGIVEEVARRWGGVDVLVNNAGIMRIQPLTECDGDTFRKVIETNLVGAYLGMRAVVPSMQARGGGSIVNFSSAQGFEGRFGMPAYTAAKFGIRGLSKTAAIELGPLGIRVNTVAPGPTVTEMTRREGWTQADYDRAYALYPLGRMAAPAEIASACAFLASDDASFITGADLVADGGVTAGKPRDR</sequence>
<dbReference type="FunFam" id="3.40.50.720:FF:000084">
    <property type="entry name" value="Short-chain dehydrogenase reductase"/>
    <property type="match status" value="1"/>
</dbReference>
<evidence type="ECO:0000256" key="3">
    <source>
        <dbReference type="ARBA" id="ARBA00023027"/>
    </source>
</evidence>
<dbReference type="PANTHER" id="PTHR24321">
    <property type="entry name" value="DEHYDROGENASES, SHORT CHAIN"/>
    <property type="match status" value="1"/>
</dbReference>
<dbReference type="OrthoDB" id="7064009at2"/>
<dbReference type="PRINTS" id="PR00081">
    <property type="entry name" value="GDHRDH"/>
</dbReference>
<dbReference type="InterPro" id="IPR002347">
    <property type="entry name" value="SDR_fam"/>
</dbReference>
<dbReference type="SMART" id="SM00822">
    <property type="entry name" value="PKS_KR"/>
    <property type="match status" value="1"/>
</dbReference>
<dbReference type="InterPro" id="IPR057326">
    <property type="entry name" value="KR_dom"/>
</dbReference>
<accession>A0A318HIN6</accession>
<dbReference type="Gene3D" id="3.40.50.720">
    <property type="entry name" value="NAD(P)-binding Rossmann-like Domain"/>
    <property type="match status" value="1"/>
</dbReference>